<dbReference type="EMBL" id="FQUG01000003">
    <property type="protein sequence ID" value="SHE64225.1"/>
    <property type="molecule type" value="Genomic_DNA"/>
</dbReference>
<dbReference type="InterPro" id="IPR018989">
    <property type="entry name" value="DUF2001"/>
</dbReference>
<evidence type="ECO:0000313" key="1">
    <source>
        <dbReference type="EMBL" id="SHE64225.1"/>
    </source>
</evidence>
<protein>
    <submittedName>
        <fullName evidence="1">Phage tail tube protein</fullName>
    </submittedName>
</protein>
<dbReference type="Proteomes" id="UP000184404">
    <property type="component" value="Unassembled WGS sequence"/>
</dbReference>
<evidence type="ECO:0000313" key="2">
    <source>
        <dbReference type="Proteomes" id="UP000184404"/>
    </source>
</evidence>
<proteinExistence type="predicted"/>
<dbReference type="AlphaFoldDB" id="A0A1M4V5K6"/>
<dbReference type="RefSeq" id="WP_072934969.1">
    <property type="nucleotide sequence ID" value="NZ_FQUG01000003.1"/>
</dbReference>
<dbReference type="InterPro" id="IPR038628">
    <property type="entry name" value="XkdM-like_sf"/>
</dbReference>
<dbReference type="OrthoDB" id="1697482at2"/>
<organism evidence="1 2">
    <name type="scientific">Schwartzia succinivorans DSM 10502</name>
    <dbReference type="NCBI Taxonomy" id="1123243"/>
    <lineage>
        <taxon>Bacteria</taxon>
        <taxon>Bacillati</taxon>
        <taxon>Bacillota</taxon>
        <taxon>Negativicutes</taxon>
        <taxon>Selenomonadales</taxon>
        <taxon>Selenomonadaceae</taxon>
        <taxon>Schwartzia</taxon>
    </lineage>
</organism>
<gene>
    <name evidence="1" type="ORF">SAMN02745190_00888</name>
</gene>
<sequence>MAIDAIRTMQAKDVIAAKMASAYITVDGERYLLFQAKNLKATLEKEKKEVAILGKMSKGHKAVAVNGTGSMTIYKNTAIFDKMLLKLKSTGEDTYFDMQITNNDPTSEAGRQTTILKDCNIDSGIVANFDADGEWLEQDIDFTFEDIEQPEQFAVLDGMRN</sequence>
<dbReference type="STRING" id="1123243.SAMN02745190_00888"/>
<dbReference type="Pfam" id="PF09393">
    <property type="entry name" value="DUF2001"/>
    <property type="match status" value="1"/>
</dbReference>
<name>A0A1M4V5K6_9FIRM</name>
<reference evidence="1 2" key="1">
    <citation type="submission" date="2016-11" db="EMBL/GenBank/DDBJ databases">
        <authorList>
            <person name="Jaros S."/>
            <person name="Januszkiewicz K."/>
            <person name="Wedrychowicz H."/>
        </authorList>
    </citation>
    <scope>NUCLEOTIDE SEQUENCE [LARGE SCALE GENOMIC DNA]</scope>
    <source>
        <strain evidence="1 2">DSM 10502</strain>
    </source>
</reference>
<dbReference type="Gene3D" id="2.30.110.40">
    <property type="entry name" value="Phage tail tube protein"/>
    <property type="match status" value="1"/>
</dbReference>
<accession>A0A1M4V5K6</accession>
<keyword evidence="2" id="KW-1185">Reference proteome</keyword>
<dbReference type="SUPFAM" id="SSF69279">
    <property type="entry name" value="Phage tail proteins"/>
    <property type="match status" value="1"/>
</dbReference>